<comment type="similarity">
    <text evidence="2">Belongs to the transketolase family.</text>
</comment>
<accession>A0A9D5JV09</accession>
<dbReference type="InterPro" id="IPR051157">
    <property type="entry name" value="PDH/Transketolase"/>
</dbReference>
<dbReference type="SMART" id="SM00861">
    <property type="entry name" value="Transket_pyr"/>
    <property type="match status" value="1"/>
</dbReference>
<evidence type="ECO:0000256" key="3">
    <source>
        <dbReference type="ARBA" id="ARBA00023052"/>
    </source>
</evidence>
<evidence type="ECO:0000259" key="4">
    <source>
        <dbReference type="SMART" id="SM00861"/>
    </source>
</evidence>
<evidence type="ECO:0000313" key="6">
    <source>
        <dbReference type="Proteomes" id="UP000649604"/>
    </source>
</evidence>
<dbReference type="PANTHER" id="PTHR43825">
    <property type="entry name" value="PYRUVATE DEHYDROGENASE E1 COMPONENT"/>
    <property type="match status" value="1"/>
</dbReference>
<evidence type="ECO:0000313" key="5">
    <source>
        <dbReference type="EMBL" id="MBD3324176.1"/>
    </source>
</evidence>
<dbReference type="Gene3D" id="3.40.50.920">
    <property type="match status" value="1"/>
</dbReference>
<sequence length="310" mass="33407">MRKVYGQALVELGKTHPDVVVLSADVSNSDHSYMFEEVYPDRFFNVGIAEQSLVDVAVGFAYSGKIPLANTFAFLFATRALEMVRTHLCYGKANVKLMGAYAGLSDSFDGPTHHSITDIAILRSLPRMTVVVPSDPMSLQKLLPQVVEWDGPVFFRLTRNEAPVLFDDSYAPEIGKAVELQAGSDVTLIGTGLMLSRCLDAAEALAKDGISVRVAEMHTIKPLDTAYVQQAAQETGAIVTVEEHSIVGGLGGAVTEAVTDTGPVPVKRVGVADQFAETGPYNDLLDNYGMAVKDIQEAVLEALTLKDRSK</sequence>
<comment type="caution">
    <text evidence="5">The sequence shown here is derived from an EMBL/GenBank/DDBJ whole genome shotgun (WGS) entry which is preliminary data.</text>
</comment>
<name>A0A9D5JV09_9BACT</name>
<dbReference type="Pfam" id="PF02779">
    <property type="entry name" value="Transket_pyr"/>
    <property type="match status" value="1"/>
</dbReference>
<gene>
    <name evidence="5" type="ORF">GF339_06300</name>
</gene>
<keyword evidence="3" id="KW-0786">Thiamine pyrophosphate</keyword>
<feature type="domain" description="Transketolase-like pyrimidine-binding" evidence="4">
    <location>
        <begin position="1"/>
        <end position="164"/>
    </location>
</feature>
<protein>
    <submittedName>
        <fullName evidence="5">Transketolase family protein</fullName>
    </submittedName>
</protein>
<dbReference type="AlphaFoldDB" id="A0A9D5JV09"/>
<dbReference type="Pfam" id="PF02780">
    <property type="entry name" value="Transketolase_C"/>
    <property type="match status" value="1"/>
</dbReference>
<dbReference type="InterPro" id="IPR009014">
    <property type="entry name" value="Transketo_C/PFOR_II"/>
</dbReference>
<dbReference type="EMBL" id="WJJP01000195">
    <property type="protein sequence ID" value="MBD3324176.1"/>
    <property type="molecule type" value="Genomic_DNA"/>
</dbReference>
<dbReference type="SUPFAM" id="SSF52922">
    <property type="entry name" value="TK C-terminal domain-like"/>
    <property type="match status" value="1"/>
</dbReference>
<organism evidence="5 6">
    <name type="scientific">candidate division KSB3 bacterium</name>
    <dbReference type="NCBI Taxonomy" id="2044937"/>
    <lineage>
        <taxon>Bacteria</taxon>
        <taxon>candidate division KSB3</taxon>
    </lineage>
</organism>
<dbReference type="CDD" id="cd07033">
    <property type="entry name" value="TPP_PYR_DXS_TK_like"/>
    <property type="match status" value="1"/>
</dbReference>
<dbReference type="SUPFAM" id="SSF52518">
    <property type="entry name" value="Thiamin diphosphate-binding fold (THDP-binding)"/>
    <property type="match status" value="1"/>
</dbReference>
<dbReference type="FunFam" id="3.40.50.970:FF:000129">
    <property type="entry name" value="Transketolase"/>
    <property type="match status" value="1"/>
</dbReference>
<proteinExistence type="inferred from homology"/>
<dbReference type="InterPro" id="IPR033248">
    <property type="entry name" value="Transketolase_C"/>
</dbReference>
<dbReference type="Proteomes" id="UP000649604">
    <property type="component" value="Unassembled WGS sequence"/>
</dbReference>
<evidence type="ECO:0000256" key="2">
    <source>
        <dbReference type="ARBA" id="ARBA00007131"/>
    </source>
</evidence>
<comment type="cofactor">
    <cofactor evidence="1">
        <name>thiamine diphosphate</name>
        <dbReference type="ChEBI" id="CHEBI:58937"/>
    </cofactor>
</comment>
<evidence type="ECO:0000256" key="1">
    <source>
        <dbReference type="ARBA" id="ARBA00001964"/>
    </source>
</evidence>
<dbReference type="InterPro" id="IPR005475">
    <property type="entry name" value="Transketolase-like_Pyr-bd"/>
</dbReference>
<reference evidence="5" key="1">
    <citation type="submission" date="2019-11" db="EMBL/GenBank/DDBJ databases">
        <title>Microbial mats filling the niche in hypersaline microbial mats.</title>
        <authorList>
            <person name="Wong H.L."/>
            <person name="Macleod F.I."/>
            <person name="White R.A. III"/>
            <person name="Burns B.P."/>
        </authorList>
    </citation>
    <scope>NUCLEOTIDE SEQUENCE</scope>
    <source>
        <strain evidence="5">Rbin_158</strain>
    </source>
</reference>
<dbReference type="Gene3D" id="3.40.50.970">
    <property type="match status" value="1"/>
</dbReference>
<dbReference type="InterPro" id="IPR029061">
    <property type="entry name" value="THDP-binding"/>
</dbReference>
<dbReference type="PANTHER" id="PTHR43825:SF1">
    <property type="entry name" value="TRANSKETOLASE-LIKE PYRIMIDINE-BINDING DOMAIN-CONTAINING PROTEIN"/>
    <property type="match status" value="1"/>
</dbReference>